<dbReference type="PRINTS" id="PR02045">
    <property type="entry name" value="F138DOMAIN"/>
</dbReference>
<organism evidence="1 2">
    <name type="scientific">Theropithecus gelada</name>
    <name type="common">Gelada baboon</name>
    <dbReference type="NCBI Taxonomy" id="9565"/>
    <lineage>
        <taxon>Eukaryota</taxon>
        <taxon>Metazoa</taxon>
        <taxon>Chordata</taxon>
        <taxon>Craniata</taxon>
        <taxon>Vertebrata</taxon>
        <taxon>Euteleostomi</taxon>
        <taxon>Mammalia</taxon>
        <taxon>Eutheria</taxon>
        <taxon>Euarchontoglires</taxon>
        <taxon>Primates</taxon>
        <taxon>Haplorrhini</taxon>
        <taxon>Catarrhini</taxon>
        <taxon>Cercopithecidae</taxon>
        <taxon>Cercopithecinae</taxon>
        <taxon>Theropithecus</taxon>
    </lineage>
</organism>
<reference evidence="1" key="2">
    <citation type="submission" date="2025-08" db="UniProtKB">
        <authorList>
            <consortium name="Ensembl"/>
        </authorList>
    </citation>
    <scope>IDENTIFICATION</scope>
</reference>
<keyword evidence="2" id="KW-1185">Reference proteome</keyword>
<protein>
    <submittedName>
        <fullName evidence="1">Uncharacterized protein</fullName>
    </submittedName>
</protein>
<accession>A0A8D2E8P2</accession>
<dbReference type="Ensembl" id="ENSTGET00000003235.1">
    <property type="protein sequence ID" value="ENSTGEP00000002628.1"/>
    <property type="gene ID" value="ENSTGEG00000002284.1"/>
</dbReference>
<reference evidence="1" key="1">
    <citation type="submission" date="2018-05" db="EMBL/GenBank/DDBJ databases">
        <title>Whole genome of Theropithecus gelada.</title>
        <authorList>
            <person name="Chiou K.L."/>
            <person name="Snyder-Mackler N."/>
        </authorList>
    </citation>
    <scope>NUCLEOTIDE SEQUENCE [LARGE SCALE GENOMIC DNA]</scope>
</reference>
<proteinExistence type="predicted"/>
<name>A0A8D2E8P2_THEGE</name>
<evidence type="ECO:0000313" key="1">
    <source>
        <dbReference type="Ensembl" id="ENSTGEP00000002628.1"/>
    </source>
</evidence>
<sequence>MLAAVPDRAWDGWDINIMIIYYYYFLRWSLTVMQAGVQGCNLGSLQPLTPGFKRFSCLSLQSSWDYRCVQHAQLIFVFLVETGFHYLGQAGLELLTS</sequence>
<dbReference type="AlphaFoldDB" id="A0A8D2E8P2"/>
<reference evidence="1" key="3">
    <citation type="submission" date="2025-09" db="UniProtKB">
        <authorList>
            <consortium name="Ensembl"/>
        </authorList>
    </citation>
    <scope>IDENTIFICATION</scope>
</reference>
<dbReference type="PANTHER" id="PTHR46254">
    <property type="entry name" value="PROTEIN GVQW1-RELATED"/>
    <property type="match status" value="1"/>
</dbReference>
<evidence type="ECO:0000313" key="2">
    <source>
        <dbReference type="Proteomes" id="UP000694411"/>
    </source>
</evidence>
<dbReference type="Proteomes" id="UP000694411">
    <property type="component" value="Chromosome 3"/>
</dbReference>
<dbReference type="PANTHER" id="PTHR46254:SF3">
    <property type="entry name" value="SECRETED PROTEIN"/>
    <property type="match status" value="1"/>
</dbReference>